<evidence type="ECO:0000313" key="3">
    <source>
        <dbReference type="Proteomes" id="UP000545606"/>
    </source>
</evidence>
<sequence>MLGIDVSGVVAEIYAVGLILQIAIALCIMSVCVAYIRSALQGNDSAKIKKDVRETLSTAWIGGYLFVAVAMTVILPRLITP</sequence>
<keyword evidence="1" id="KW-0812">Transmembrane</keyword>
<keyword evidence="1" id="KW-0472">Membrane</keyword>
<proteinExistence type="predicted"/>
<name>A0A838YHK3_9NEIS</name>
<evidence type="ECO:0000313" key="2">
    <source>
        <dbReference type="EMBL" id="MBA4710535.1"/>
    </source>
</evidence>
<gene>
    <name evidence="2" type="ORF">H2Z84_19345</name>
</gene>
<dbReference type="AlphaFoldDB" id="A0A838YHK3"/>
<keyword evidence="3" id="KW-1185">Reference proteome</keyword>
<protein>
    <submittedName>
        <fullName evidence="2">Uncharacterized protein</fullName>
    </submittedName>
</protein>
<reference evidence="2 3" key="1">
    <citation type="submission" date="2020-07" db="EMBL/GenBank/DDBJ databases">
        <title>Draft genome sequence of violacein-producing bacteria and related species.</title>
        <authorList>
            <person name="Wilson H.S."/>
            <person name="De Leon M.E."/>
        </authorList>
    </citation>
    <scope>NUCLEOTIDE SEQUENCE [LARGE SCALE GENOMIC DNA]</scope>
    <source>
        <strain evidence="2 3">HSC-21Su07</strain>
    </source>
</reference>
<keyword evidence="1" id="KW-1133">Transmembrane helix</keyword>
<dbReference type="Proteomes" id="UP000545606">
    <property type="component" value="Unassembled WGS sequence"/>
</dbReference>
<accession>A0A838YHK3</accession>
<feature type="transmembrane region" description="Helical" evidence="1">
    <location>
        <begin position="13"/>
        <end position="36"/>
    </location>
</feature>
<organism evidence="2 3">
    <name type="scientific">Aquitalea aquatica</name>
    <dbReference type="NCBI Taxonomy" id="3044273"/>
    <lineage>
        <taxon>Bacteria</taxon>
        <taxon>Pseudomonadati</taxon>
        <taxon>Pseudomonadota</taxon>
        <taxon>Betaproteobacteria</taxon>
        <taxon>Neisseriales</taxon>
        <taxon>Chromobacteriaceae</taxon>
        <taxon>Aquitalea</taxon>
    </lineage>
</organism>
<evidence type="ECO:0000256" key="1">
    <source>
        <dbReference type="SAM" id="Phobius"/>
    </source>
</evidence>
<dbReference type="RefSeq" id="WP_181837408.1">
    <property type="nucleotide sequence ID" value="NZ_JACERN010000042.1"/>
</dbReference>
<dbReference type="EMBL" id="JACERN010000042">
    <property type="protein sequence ID" value="MBA4710535.1"/>
    <property type="molecule type" value="Genomic_DNA"/>
</dbReference>
<comment type="caution">
    <text evidence="2">The sequence shown here is derived from an EMBL/GenBank/DDBJ whole genome shotgun (WGS) entry which is preliminary data.</text>
</comment>
<feature type="transmembrane region" description="Helical" evidence="1">
    <location>
        <begin position="57"/>
        <end position="79"/>
    </location>
</feature>